<dbReference type="InterPro" id="IPR002909">
    <property type="entry name" value="IPT_dom"/>
</dbReference>
<organism evidence="3 4">
    <name type="scientific">Fibrisoma montanum</name>
    <dbReference type="NCBI Taxonomy" id="2305895"/>
    <lineage>
        <taxon>Bacteria</taxon>
        <taxon>Pseudomonadati</taxon>
        <taxon>Bacteroidota</taxon>
        <taxon>Cytophagia</taxon>
        <taxon>Cytophagales</taxon>
        <taxon>Spirosomataceae</taxon>
        <taxon>Fibrisoma</taxon>
    </lineage>
</organism>
<dbReference type="AlphaFoldDB" id="A0A418MEP2"/>
<evidence type="ECO:0000259" key="2">
    <source>
        <dbReference type="Pfam" id="PF01833"/>
    </source>
</evidence>
<sequence length="336" mass="36246">MKSYLSLLLAAMTLSLAGCKKESDEVHPQEPAVPQPAISYLQVAEETGPGGGNSELIIYGSNFGAQNKATSKVRINNQVLGAEYIALWGNNIIVCRIPASGDNSSGQVTVTNGEGGVSPARVLNEWTVIMYFNRPCARNDQTLSFSTATYVRLRGDALPAPAGLKLVLDKTAGGAANFTSRVDWEARGEGTSVLNNEEWCGTEKEVWTKTTGTIYLSTGANPPTREKYFNVEVYQIPGKGFELTMEYLAAGVIPSSFVATTCTGYETSTNRPASVYFPSEMDRERYQLLFDGTSLKSGESQTYKLGIGSMNLHTNGADPAWTPSVKVVWGSTPAKY</sequence>
<dbReference type="SUPFAM" id="SSF81296">
    <property type="entry name" value="E set domains"/>
    <property type="match status" value="1"/>
</dbReference>
<accession>A0A418MEP2</accession>
<dbReference type="OrthoDB" id="770607at2"/>
<keyword evidence="4" id="KW-1185">Reference proteome</keyword>
<dbReference type="InterPro" id="IPR014756">
    <property type="entry name" value="Ig_E-set"/>
</dbReference>
<dbReference type="Proteomes" id="UP000283523">
    <property type="component" value="Unassembled WGS sequence"/>
</dbReference>
<gene>
    <name evidence="3" type="ORF">DYU11_08145</name>
</gene>
<proteinExistence type="predicted"/>
<keyword evidence="1" id="KW-0732">Signal</keyword>
<feature type="chain" id="PRO_5019432711" description="IPT/TIG domain-containing protein" evidence="1">
    <location>
        <begin position="18"/>
        <end position="336"/>
    </location>
</feature>
<evidence type="ECO:0000313" key="3">
    <source>
        <dbReference type="EMBL" id="RIV25268.1"/>
    </source>
</evidence>
<dbReference type="Pfam" id="PF01833">
    <property type="entry name" value="TIG"/>
    <property type="match status" value="1"/>
</dbReference>
<comment type="caution">
    <text evidence="3">The sequence shown here is derived from an EMBL/GenBank/DDBJ whole genome shotgun (WGS) entry which is preliminary data.</text>
</comment>
<feature type="domain" description="IPT/TIG" evidence="2">
    <location>
        <begin position="47"/>
        <end position="116"/>
    </location>
</feature>
<dbReference type="InterPro" id="IPR013783">
    <property type="entry name" value="Ig-like_fold"/>
</dbReference>
<name>A0A418MEP2_9BACT</name>
<dbReference type="EMBL" id="QXED01000002">
    <property type="protein sequence ID" value="RIV25268.1"/>
    <property type="molecule type" value="Genomic_DNA"/>
</dbReference>
<protein>
    <recommendedName>
        <fullName evidence="2">IPT/TIG domain-containing protein</fullName>
    </recommendedName>
</protein>
<dbReference type="PROSITE" id="PS51257">
    <property type="entry name" value="PROKAR_LIPOPROTEIN"/>
    <property type="match status" value="1"/>
</dbReference>
<dbReference type="RefSeq" id="WP_119667153.1">
    <property type="nucleotide sequence ID" value="NZ_QXED01000002.1"/>
</dbReference>
<reference evidence="3 4" key="1">
    <citation type="submission" date="2018-08" db="EMBL/GenBank/DDBJ databases">
        <title>Fibrisoma montanum sp. nov., isolated from Danxia mountain soil.</title>
        <authorList>
            <person name="Huang Y."/>
        </authorList>
    </citation>
    <scope>NUCLEOTIDE SEQUENCE [LARGE SCALE GENOMIC DNA]</scope>
    <source>
        <strain evidence="3 4">HYT19</strain>
    </source>
</reference>
<evidence type="ECO:0000313" key="4">
    <source>
        <dbReference type="Proteomes" id="UP000283523"/>
    </source>
</evidence>
<dbReference type="Gene3D" id="2.60.40.10">
    <property type="entry name" value="Immunoglobulins"/>
    <property type="match status" value="1"/>
</dbReference>
<evidence type="ECO:0000256" key="1">
    <source>
        <dbReference type="SAM" id="SignalP"/>
    </source>
</evidence>
<feature type="signal peptide" evidence="1">
    <location>
        <begin position="1"/>
        <end position="17"/>
    </location>
</feature>